<dbReference type="GO" id="GO:0050909">
    <property type="term" value="P:sensory perception of taste"/>
    <property type="evidence" value="ECO:0007669"/>
    <property type="project" value="InterPro"/>
</dbReference>
<dbReference type="GO" id="GO:0007635">
    <property type="term" value="P:chemosensory behavior"/>
    <property type="evidence" value="ECO:0007669"/>
    <property type="project" value="TreeGrafter"/>
</dbReference>
<keyword evidence="2 8" id="KW-1003">Cell membrane</keyword>
<feature type="transmembrane region" description="Helical" evidence="8">
    <location>
        <begin position="399"/>
        <end position="425"/>
    </location>
</feature>
<protein>
    <recommendedName>
        <fullName evidence="8">Gustatory receptor</fullName>
    </recommendedName>
</protein>
<feature type="transmembrane region" description="Helical" evidence="8">
    <location>
        <begin position="293"/>
        <end position="312"/>
    </location>
</feature>
<dbReference type="GO" id="GO:0043025">
    <property type="term" value="C:neuronal cell body"/>
    <property type="evidence" value="ECO:0007669"/>
    <property type="project" value="TreeGrafter"/>
</dbReference>
<evidence type="ECO:0000256" key="6">
    <source>
        <dbReference type="ARBA" id="ARBA00023170"/>
    </source>
</evidence>
<evidence type="ECO:0000256" key="1">
    <source>
        <dbReference type="ARBA" id="ARBA00004651"/>
    </source>
</evidence>
<feature type="transmembrane region" description="Helical" evidence="8">
    <location>
        <begin position="161"/>
        <end position="184"/>
    </location>
</feature>
<dbReference type="HOGENOM" id="CLU_614325_0_0_1"/>
<proteinExistence type="inferred from homology"/>
<dbReference type="EMBL" id="CM000160">
    <property type="protein sequence ID" value="EDW97906.1"/>
    <property type="molecule type" value="Genomic_DNA"/>
</dbReference>
<dbReference type="KEGG" id="dya:Dyak_GE10242"/>
<dbReference type="GO" id="GO:0007165">
    <property type="term" value="P:signal transduction"/>
    <property type="evidence" value="ECO:0007669"/>
    <property type="project" value="UniProtKB-KW"/>
</dbReference>
<keyword evidence="7 8" id="KW-0807">Transducer</keyword>
<name>B4PKV7_DROYA</name>
<keyword evidence="3 8" id="KW-0812">Transmembrane</keyword>
<dbReference type="GO" id="GO:0030424">
    <property type="term" value="C:axon"/>
    <property type="evidence" value="ECO:0007669"/>
    <property type="project" value="TreeGrafter"/>
</dbReference>
<organism evidence="9 10">
    <name type="scientific">Drosophila yakuba</name>
    <name type="common">Fruit fly</name>
    <dbReference type="NCBI Taxonomy" id="7245"/>
    <lineage>
        <taxon>Eukaryota</taxon>
        <taxon>Metazoa</taxon>
        <taxon>Ecdysozoa</taxon>
        <taxon>Arthropoda</taxon>
        <taxon>Hexapoda</taxon>
        <taxon>Insecta</taxon>
        <taxon>Pterygota</taxon>
        <taxon>Neoptera</taxon>
        <taxon>Endopterygota</taxon>
        <taxon>Diptera</taxon>
        <taxon>Brachycera</taxon>
        <taxon>Muscomorpha</taxon>
        <taxon>Ephydroidea</taxon>
        <taxon>Drosophilidae</taxon>
        <taxon>Drosophila</taxon>
        <taxon>Sophophora</taxon>
    </lineage>
</organism>
<evidence type="ECO:0000256" key="8">
    <source>
        <dbReference type="RuleBase" id="RU363108"/>
    </source>
</evidence>
<dbReference type="GO" id="GO:0008049">
    <property type="term" value="P:male courtship behavior"/>
    <property type="evidence" value="ECO:0007669"/>
    <property type="project" value="TreeGrafter"/>
</dbReference>
<comment type="subcellular location">
    <subcellularLocation>
        <location evidence="1 8">Cell membrane</location>
        <topology evidence="1 8">Multi-pass membrane protein</topology>
    </subcellularLocation>
</comment>
<comment type="function">
    <text evidence="8">Gustatory receptor which mediates acceptance or avoidance behavior, depending on its substrates.</text>
</comment>
<keyword evidence="6 8" id="KW-0675">Receptor</keyword>
<sequence length="434" mass="50330">MSMSTQTHVISQAATSLSSSSIMAGKGVESWSRLLLLWLYRIARGLLVISASLDRDKLQLKSPKRGSRNRCLNILWRCLVVLTYVGVWPMLTSTMVGKRMESYADVFALAQSMSLFIFAIISFVIQTRSENEFREVLNRYLSLYQRICRTTRLQHLFPTKFVVSFLLKLFFTLCGCCHELIPLFENTYFDDIGQKVAVAFSTYMWLGTLCVLDACFLGFLVSGILYEYMATNIIAMLKRMEPMDSQDEAYRMSKYRRMRLLCDFADELDECAAIYSELYQVTNSFRRILQWQILFYVYLNFINICLMLYQYILHMLNDDEVALVSIVMAFVKLANLVLLIMCADYTVRQSEMPKKLPLDIVCSDMDERWDKSVETFLCQLQTQRLEIKVLGFFHLNNEFILLILSAIISYLFILLQFGITGGFAASEEVKNRFD</sequence>
<dbReference type="GO" id="GO:0031000">
    <property type="term" value="P:response to caffeine"/>
    <property type="evidence" value="ECO:0007669"/>
    <property type="project" value="EnsemblMetazoa"/>
</dbReference>
<keyword evidence="5 8" id="KW-0472">Membrane</keyword>
<evidence type="ECO:0000313" key="9">
    <source>
        <dbReference type="EMBL" id="EDW97906.1"/>
    </source>
</evidence>
<comment type="similarity">
    <text evidence="8">Belongs to the insect chemoreceptor superfamily. Gustatory receptor (GR) family.</text>
</comment>
<dbReference type="GO" id="GO:0005886">
    <property type="term" value="C:plasma membrane"/>
    <property type="evidence" value="ECO:0007669"/>
    <property type="project" value="UniProtKB-SubCell"/>
</dbReference>
<dbReference type="AlphaFoldDB" id="B4PKV7"/>
<evidence type="ECO:0000256" key="2">
    <source>
        <dbReference type="ARBA" id="ARBA00022475"/>
    </source>
</evidence>
<keyword evidence="10" id="KW-1185">Reference proteome</keyword>
<dbReference type="OrthoDB" id="8018192at2759"/>
<dbReference type="Proteomes" id="UP000002282">
    <property type="component" value="Chromosome 3R"/>
</dbReference>
<dbReference type="PANTHER" id="PTHR21143">
    <property type="entry name" value="INVERTEBRATE GUSTATORY RECEPTOR"/>
    <property type="match status" value="1"/>
</dbReference>
<feature type="transmembrane region" description="Helical" evidence="8">
    <location>
        <begin position="103"/>
        <end position="125"/>
    </location>
</feature>
<feature type="transmembrane region" description="Helical" evidence="8">
    <location>
        <begin position="204"/>
        <end position="229"/>
    </location>
</feature>
<dbReference type="PhylomeDB" id="B4PKV7"/>
<feature type="transmembrane region" description="Helical" evidence="8">
    <location>
        <begin position="324"/>
        <end position="347"/>
    </location>
</feature>
<evidence type="ECO:0000256" key="7">
    <source>
        <dbReference type="ARBA" id="ARBA00023224"/>
    </source>
</evidence>
<reference evidence="9 10" key="1">
    <citation type="journal article" date="2007" name="Nature">
        <title>Evolution of genes and genomes on the Drosophila phylogeny.</title>
        <authorList>
            <consortium name="Drosophila 12 Genomes Consortium"/>
            <person name="Clark A.G."/>
            <person name="Eisen M.B."/>
            <person name="Smith D.R."/>
            <person name="Bergman C.M."/>
            <person name="Oliver B."/>
            <person name="Markow T.A."/>
            <person name="Kaufman T.C."/>
            <person name="Kellis M."/>
            <person name="Gelbart W."/>
            <person name="Iyer V.N."/>
            <person name="Pollard D.A."/>
            <person name="Sackton T.B."/>
            <person name="Larracuente A.M."/>
            <person name="Singh N.D."/>
            <person name="Abad J.P."/>
            <person name="Abt D.N."/>
            <person name="Adryan B."/>
            <person name="Aguade M."/>
            <person name="Akashi H."/>
            <person name="Anderson W.W."/>
            <person name="Aquadro C.F."/>
            <person name="Ardell D.H."/>
            <person name="Arguello R."/>
            <person name="Artieri C.G."/>
            <person name="Barbash D.A."/>
            <person name="Barker D."/>
            <person name="Barsanti P."/>
            <person name="Batterham P."/>
            <person name="Batzoglou S."/>
            <person name="Begun D."/>
            <person name="Bhutkar A."/>
            <person name="Blanco E."/>
            <person name="Bosak S.A."/>
            <person name="Bradley R.K."/>
            <person name="Brand A.D."/>
            <person name="Brent M.R."/>
            <person name="Brooks A.N."/>
            <person name="Brown R.H."/>
            <person name="Butlin R.K."/>
            <person name="Caggese C."/>
            <person name="Calvi B.R."/>
            <person name="Bernardo de Carvalho A."/>
            <person name="Caspi A."/>
            <person name="Castrezana S."/>
            <person name="Celniker S.E."/>
            <person name="Chang J.L."/>
            <person name="Chapple C."/>
            <person name="Chatterji S."/>
            <person name="Chinwalla A."/>
            <person name="Civetta A."/>
            <person name="Clifton S.W."/>
            <person name="Comeron J.M."/>
            <person name="Costello J.C."/>
            <person name="Coyne J.A."/>
            <person name="Daub J."/>
            <person name="David R.G."/>
            <person name="Delcher A.L."/>
            <person name="Delehaunty K."/>
            <person name="Do C.B."/>
            <person name="Ebling H."/>
            <person name="Edwards K."/>
            <person name="Eickbush T."/>
            <person name="Evans J.D."/>
            <person name="Filipski A."/>
            <person name="Findeiss S."/>
            <person name="Freyhult E."/>
            <person name="Fulton L."/>
            <person name="Fulton R."/>
            <person name="Garcia A.C."/>
            <person name="Gardiner A."/>
            <person name="Garfield D.A."/>
            <person name="Garvin B.E."/>
            <person name="Gibson G."/>
            <person name="Gilbert D."/>
            <person name="Gnerre S."/>
            <person name="Godfrey J."/>
            <person name="Good R."/>
            <person name="Gotea V."/>
            <person name="Gravely B."/>
            <person name="Greenberg A.J."/>
            <person name="Griffiths-Jones S."/>
            <person name="Gross S."/>
            <person name="Guigo R."/>
            <person name="Gustafson E.A."/>
            <person name="Haerty W."/>
            <person name="Hahn M.W."/>
            <person name="Halligan D.L."/>
            <person name="Halpern A.L."/>
            <person name="Halter G.M."/>
            <person name="Han M.V."/>
            <person name="Heger A."/>
            <person name="Hillier L."/>
            <person name="Hinrichs A.S."/>
            <person name="Holmes I."/>
            <person name="Hoskins R.A."/>
            <person name="Hubisz M.J."/>
            <person name="Hultmark D."/>
            <person name="Huntley M.A."/>
            <person name="Jaffe D.B."/>
            <person name="Jagadeeshan S."/>
            <person name="Jeck W.R."/>
            <person name="Johnson J."/>
            <person name="Jones C.D."/>
            <person name="Jordan W.C."/>
            <person name="Karpen G.H."/>
            <person name="Kataoka E."/>
            <person name="Keightley P.D."/>
            <person name="Kheradpour P."/>
            <person name="Kirkness E.F."/>
            <person name="Koerich L.B."/>
            <person name="Kristiansen K."/>
            <person name="Kudrna D."/>
            <person name="Kulathinal R.J."/>
            <person name="Kumar S."/>
            <person name="Kwok R."/>
            <person name="Lander E."/>
            <person name="Langley C.H."/>
            <person name="Lapoint R."/>
            <person name="Lazzaro B.P."/>
            <person name="Lee S.J."/>
            <person name="Levesque L."/>
            <person name="Li R."/>
            <person name="Lin C.F."/>
            <person name="Lin M.F."/>
            <person name="Lindblad-Toh K."/>
            <person name="Llopart A."/>
            <person name="Long M."/>
            <person name="Low L."/>
            <person name="Lozovsky E."/>
            <person name="Lu J."/>
            <person name="Luo M."/>
            <person name="Machado C.A."/>
            <person name="Makalowski W."/>
            <person name="Marzo M."/>
            <person name="Matsuda M."/>
            <person name="Matzkin L."/>
            <person name="McAllister B."/>
            <person name="McBride C.S."/>
            <person name="McKernan B."/>
            <person name="McKernan K."/>
            <person name="Mendez-Lago M."/>
            <person name="Minx P."/>
            <person name="Mollenhauer M.U."/>
            <person name="Montooth K."/>
            <person name="Mount S.M."/>
            <person name="Mu X."/>
            <person name="Myers E."/>
            <person name="Negre B."/>
            <person name="Newfeld S."/>
            <person name="Nielsen R."/>
            <person name="Noor M.A."/>
            <person name="O'Grady P."/>
            <person name="Pachter L."/>
            <person name="Papaceit M."/>
            <person name="Parisi M.J."/>
            <person name="Parisi M."/>
            <person name="Parts L."/>
            <person name="Pedersen J.S."/>
            <person name="Pesole G."/>
            <person name="Phillippy A.M."/>
            <person name="Ponting C.P."/>
            <person name="Pop M."/>
            <person name="Porcelli D."/>
            <person name="Powell J.R."/>
            <person name="Prohaska S."/>
            <person name="Pruitt K."/>
            <person name="Puig M."/>
            <person name="Quesneville H."/>
            <person name="Ram K.R."/>
            <person name="Rand D."/>
            <person name="Rasmussen M.D."/>
            <person name="Reed L.K."/>
            <person name="Reenan R."/>
            <person name="Reily A."/>
            <person name="Remington K.A."/>
            <person name="Rieger T.T."/>
            <person name="Ritchie M.G."/>
            <person name="Robin C."/>
            <person name="Rogers Y.H."/>
            <person name="Rohde C."/>
            <person name="Rozas J."/>
            <person name="Rubenfield M.J."/>
            <person name="Ruiz A."/>
            <person name="Russo S."/>
            <person name="Salzberg S.L."/>
            <person name="Sanchez-Gracia A."/>
            <person name="Saranga D.J."/>
            <person name="Sato H."/>
            <person name="Schaeffer S.W."/>
            <person name="Schatz M.C."/>
            <person name="Schlenke T."/>
            <person name="Schwartz R."/>
            <person name="Segarra C."/>
            <person name="Singh R.S."/>
            <person name="Sirot L."/>
            <person name="Sirota M."/>
            <person name="Sisneros N.B."/>
            <person name="Smith C.D."/>
            <person name="Smith T.F."/>
            <person name="Spieth J."/>
            <person name="Stage D.E."/>
            <person name="Stark A."/>
            <person name="Stephan W."/>
            <person name="Strausberg R.L."/>
            <person name="Strempel S."/>
            <person name="Sturgill D."/>
            <person name="Sutton G."/>
            <person name="Sutton G.G."/>
            <person name="Tao W."/>
            <person name="Teichmann S."/>
            <person name="Tobari Y.N."/>
            <person name="Tomimura Y."/>
            <person name="Tsolas J.M."/>
            <person name="Valente V.L."/>
            <person name="Venter E."/>
            <person name="Venter J.C."/>
            <person name="Vicario S."/>
            <person name="Vieira F.G."/>
            <person name="Vilella A.J."/>
            <person name="Villasante A."/>
            <person name="Walenz B."/>
            <person name="Wang J."/>
            <person name="Wasserman M."/>
            <person name="Watts T."/>
            <person name="Wilson D."/>
            <person name="Wilson R.K."/>
            <person name="Wing R.A."/>
            <person name="Wolfner M.F."/>
            <person name="Wong A."/>
            <person name="Wong G.K."/>
            <person name="Wu C.I."/>
            <person name="Wu G."/>
            <person name="Yamamoto D."/>
            <person name="Yang H.P."/>
            <person name="Yang S.P."/>
            <person name="Yorke J.A."/>
            <person name="Yoshida K."/>
            <person name="Zdobnov E."/>
            <person name="Zhang P."/>
            <person name="Zhang Y."/>
            <person name="Zimin A.V."/>
            <person name="Baldwin J."/>
            <person name="Abdouelleil A."/>
            <person name="Abdulkadir J."/>
            <person name="Abebe A."/>
            <person name="Abera B."/>
            <person name="Abreu J."/>
            <person name="Acer S.C."/>
            <person name="Aftuck L."/>
            <person name="Alexander A."/>
            <person name="An P."/>
            <person name="Anderson E."/>
            <person name="Anderson S."/>
            <person name="Arachi H."/>
            <person name="Azer M."/>
            <person name="Bachantsang P."/>
            <person name="Barry A."/>
            <person name="Bayul T."/>
            <person name="Berlin A."/>
            <person name="Bessette D."/>
            <person name="Bloom T."/>
            <person name="Blye J."/>
            <person name="Boguslavskiy L."/>
            <person name="Bonnet C."/>
            <person name="Boukhgalter B."/>
            <person name="Bourzgui I."/>
            <person name="Brown A."/>
            <person name="Cahill P."/>
            <person name="Channer S."/>
            <person name="Cheshatsang Y."/>
            <person name="Chuda L."/>
            <person name="Citroen M."/>
            <person name="Collymore A."/>
            <person name="Cooke P."/>
            <person name="Costello M."/>
            <person name="D'Aco K."/>
            <person name="Daza R."/>
            <person name="De Haan G."/>
            <person name="DeGray S."/>
            <person name="DeMaso C."/>
            <person name="Dhargay N."/>
            <person name="Dooley K."/>
            <person name="Dooley E."/>
            <person name="Doricent M."/>
            <person name="Dorje P."/>
            <person name="Dorjee K."/>
            <person name="Dupes A."/>
            <person name="Elong R."/>
            <person name="Falk J."/>
            <person name="Farina A."/>
            <person name="Faro S."/>
            <person name="Ferguson D."/>
            <person name="Fisher S."/>
            <person name="Foley C.D."/>
            <person name="Franke A."/>
            <person name="Friedrich D."/>
            <person name="Gadbois L."/>
            <person name="Gearin G."/>
            <person name="Gearin C.R."/>
            <person name="Giannoukos G."/>
            <person name="Goode T."/>
            <person name="Graham J."/>
            <person name="Grandbois E."/>
            <person name="Grewal S."/>
            <person name="Gyaltsen K."/>
            <person name="Hafez N."/>
            <person name="Hagos B."/>
            <person name="Hall J."/>
            <person name="Henson C."/>
            <person name="Hollinger A."/>
            <person name="Honan T."/>
            <person name="Huard M.D."/>
            <person name="Hughes L."/>
            <person name="Hurhula B."/>
            <person name="Husby M.E."/>
            <person name="Kamat A."/>
            <person name="Kanga B."/>
            <person name="Kashin S."/>
            <person name="Khazanovich D."/>
            <person name="Kisner P."/>
            <person name="Lance K."/>
            <person name="Lara M."/>
            <person name="Lee W."/>
            <person name="Lennon N."/>
            <person name="Letendre F."/>
            <person name="LeVine R."/>
            <person name="Lipovsky A."/>
            <person name="Liu X."/>
            <person name="Liu J."/>
            <person name="Liu S."/>
            <person name="Lokyitsang T."/>
            <person name="Lokyitsang Y."/>
            <person name="Lubonja R."/>
            <person name="Lui A."/>
            <person name="MacDonald P."/>
            <person name="Magnisalis V."/>
            <person name="Maru K."/>
            <person name="Matthews C."/>
            <person name="McCusker W."/>
            <person name="McDonough S."/>
            <person name="Mehta T."/>
            <person name="Meldrim J."/>
            <person name="Meneus L."/>
            <person name="Mihai O."/>
            <person name="Mihalev A."/>
            <person name="Mihova T."/>
            <person name="Mittelman R."/>
            <person name="Mlenga V."/>
            <person name="Montmayeur A."/>
            <person name="Mulrain L."/>
            <person name="Navidi A."/>
            <person name="Naylor J."/>
            <person name="Negash T."/>
            <person name="Nguyen T."/>
            <person name="Nguyen N."/>
            <person name="Nicol R."/>
            <person name="Norbu C."/>
            <person name="Norbu N."/>
            <person name="Novod N."/>
            <person name="O'Neill B."/>
            <person name="Osman S."/>
            <person name="Markiewicz E."/>
            <person name="Oyono O.L."/>
            <person name="Patti C."/>
            <person name="Phunkhang P."/>
            <person name="Pierre F."/>
            <person name="Priest M."/>
            <person name="Raghuraman S."/>
            <person name="Rege F."/>
            <person name="Reyes R."/>
            <person name="Rise C."/>
            <person name="Rogov P."/>
            <person name="Ross K."/>
            <person name="Ryan E."/>
            <person name="Settipalli S."/>
            <person name="Shea T."/>
            <person name="Sherpa N."/>
            <person name="Shi L."/>
            <person name="Shih D."/>
            <person name="Sparrow T."/>
            <person name="Spaulding J."/>
            <person name="Stalker J."/>
            <person name="Stange-Thomann N."/>
            <person name="Stavropoulos S."/>
            <person name="Stone C."/>
            <person name="Strader C."/>
            <person name="Tesfaye S."/>
            <person name="Thomson T."/>
            <person name="Thoulutsang Y."/>
            <person name="Thoulutsang D."/>
            <person name="Topham K."/>
            <person name="Topping I."/>
            <person name="Tsamla T."/>
            <person name="Vassiliev H."/>
            <person name="Vo A."/>
            <person name="Wangchuk T."/>
            <person name="Wangdi T."/>
            <person name="Weiand M."/>
            <person name="Wilkinson J."/>
            <person name="Wilson A."/>
            <person name="Yadav S."/>
            <person name="Young G."/>
            <person name="Yu Q."/>
            <person name="Zembek L."/>
            <person name="Zhong D."/>
            <person name="Zimmer A."/>
            <person name="Zwirko Z."/>
            <person name="Jaffe D.B."/>
            <person name="Alvarez P."/>
            <person name="Brockman W."/>
            <person name="Butler J."/>
            <person name="Chin C."/>
            <person name="Gnerre S."/>
            <person name="Grabherr M."/>
            <person name="Kleber M."/>
            <person name="Mauceli E."/>
            <person name="MacCallum I."/>
        </authorList>
    </citation>
    <scope>NUCLEOTIDE SEQUENCE [LARGE SCALE GENOMIC DNA]</scope>
    <source>
        <strain evidence="10">Tai18E2 / Tucson 14021-0261.01</strain>
    </source>
</reference>
<evidence type="ECO:0000256" key="3">
    <source>
        <dbReference type="ARBA" id="ARBA00022692"/>
    </source>
</evidence>
<dbReference type="PANTHER" id="PTHR21143:SF133">
    <property type="entry name" value="GUSTATORY AND PHEROMONE RECEPTOR 32A-RELATED"/>
    <property type="match status" value="1"/>
</dbReference>
<reference evidence="9 10" key="2">
    <citation type="journal article" date="2007" name="PLoS Biol.">
        <title>Principles of genome evolution in the Drosophila melanogaster species group.</title>
        <authorList>
            <person name="Ranz J.M."/>
            <person name="Maurin D."/>
            <person name="Chan Y.S."/>
            <person name="von Grotthuss M."/>
            <person name="Hillier L.W."/>
            <person name="Roote J."/>
            <person name="Ashburner M."/>
            <person name="Bergman C.M."/>
        </authorList>
    </citation>
    <scope>NUCLEOTIDE SEQUENCE [LARGE SCALE GENOMIC DNA]</scope>
    <source>
        <strain evidence="10">Tai18E2 / Tucson 14021-0261.01</strain>
    </source>
</reference>
<feature type="transmembrane region" description="Helical" evidence="8">
    <location>
        <begin position="74"/>
        <end position="91"/>
    </location>
</feature>
<dbReference type="Pfam" id="PF08395">
    <property type="entry name" value="7tm_7"/>
    <property type="match status" value="1"/>
</dbReference>
<gene>
    <name evidence="9" type="primary">Dyak\GE10242</name>
    <name evidence="9" type="synonym">dyak_GLEANR_10184</name>
    <name evidence="9" type="synonym">GE10242</name>
    <name evidence="9" type="ORF">Dyak_GE10242</name>
</gene>
<evidence type="ECO:0000256" key="5">
    <source>
        <dbReference type="ARBA" id="ARBA00023136"/>
    </source>
</evidence>
<dbReference type="OMA" id="QRWDKSV"/>
<dbReference type="GO" id="GO:0030425">
    <property type="term" value="C:dendrite"/>
    <property type="evidence" value="ECO:0007669"/>
    <property type="project" value="TreeGrafter"/>
</dbReference>
<dbReference type="eggNOG" id="ENOG502T83R">
    <property type="taxonomic scope" value="Eukaryota"/>
</dbReference>
<keyword evidence="4 8" id="KW-1133">Transmembrane helix</keyword>
<evidence type="ECO:0000313" key="10">
    <source>
        <dbReference type="Proteomes" id="UP000002282"/>
    </source>
</evidence>
<accession>B4PKV7</accession>
<evidence type="ECO:0000256" key="4">
    <source>
        <dbReference type="ARBA" id="ARBA00022989"/>
    </source>
</evidence>
<dbReference type="InterPro" id="IPR013604">
    <property type="entry name" value="7TM_chemorcpt"/>
</dbReference>